<organism evidence="8 9">
    <name type="scientific">Schistosoma japonicum</name>
    <name type="common">Blood fluke</name>
    <dbReference type="NCBI Taxonomy" id="6182"/>
    <lineage>
        <taxon>Eukaryota</taxon>
        <taxon>Metazoa</taxon>
        <taxon>Spiralia</taxon>
        <taxon>Lophotrochozoa</taxon>
        <taxon>Platyhelminthes</taxon>
        <taxon>Trematoda</taxon>
        <taxon>Digenea</taxon>
        <taxon>Strigeidida</taxon>
        <taxon>Schistosomatoidea</taxon>
        <taxon>Schistosomatidae</taxon>
        <taxon>Schistosoma</taxon>
    </lineage>
</organism>
<feature type="binding site" evidence="5">
    <location>
        <begin position="428"/>
        <end position="435"/>
    </location>
    <ligand>
        <name>ATP</name>
        <dbReference type="ChEBI" id="CHEBI:30616"/>
    </ligand>
</feature>
<dbReference type="OrthoDB" id="3176171at2759"/>
<dbReference type="GO" id="GO:0005524">
    <property type="term" value="F:ATP binding"/>
    <property type="evidence" value="ECO:0007669"/>
    <property type="project" value="UniProtKB-UniRule"/>
</dbReference>
<evidence type="ECO:0000256" key="3">
    <source>
        <dbReference type="ARBA" id="ARBA00022840"/>
    </source>
</evidence>
<dbReference type="Gene3D" id="3.40.850.10">
    <property type="entry name" value="Kinesin motor domain"/>
    <property type="match status" value="1"/>
</dbReference>
<evidence type="ECO:0000259" key="7">
    <source>
        <dbReference type="PROSITE" id="PS50067"/>
    </source>
</evidence>
<gene>
    <name evidence="8" type="ORF">EWB00_002944</name>
</gene>
<accession>A0A4Z2DXC9</accession>
<dbReference type="SMART" id="SM00129">
    <property type="entry name" value="KISc"/>
    <property type="match status" value="1"/>
</dbReference>
<dbReference type="GO" id="GO:0015630">
    <property type="term" value="C:microtubule cytoskeleton"/>
    <property type="evidence" value="ECO:0007669"/>
    <property type="project" value="TreeGrafter"/>
</dbReference>
<evidence type="ECO:0000256" key="4">
    <source>
        <dbReference type="ARBA" id="ARBA00023212"/>
    </source>
</evidence>
<dbReference type="InterPro" id="IPR036961">
    <property type="entry name" value="Kinesin_motor_dom_sf"/>
</dbReference>
<dbReference type="EMBL" id="SKCS01000019">
    <property type="protein sequence ID" value="TNN20872.1"/>
    <property type="molecule type" value="Genomic_DNA"/>
</dbReference>
<dbReference type="PROSITE" id="PS50067">
    <property type="entry name" value="KINESIN_MOTOR_2"/>
    <property type="match status" value="1"/>
</dbReference>
<keyword evidence="5" id="KW-0505">Motor protein</keyword>
<feature type="coiled-coil region" evidence="6">
    <location>
        <begin position="111"/>
        <end position="256"/>
    </location>
</feature>
<dbReference type="GO" id="GO:0007018">
    <property type="term" value="P:microtubule-based movement"/>
    <property type="evidence" value="ECO:0007669"/>
    <property type="project" value="InterPro"/>
</dbReference>
<comment type="caution">
    <text evidence="8">The sequence shown here is derived from an EMBL/GenBank/DDBJ whole genome shotgun (WGS) entry which is preliminary data.</text>
</comment>
<evidence type="ECO:0000256" key="1">
    <source>
        <dbReference type="ARBA" id="ARBA00004245"/>
    </source>
</evidence>
<dbReference type="InterPro" id="IPR027417">
    <property type="entry name" value="P-loop_NTPase"/>
</dbReference>
<dbReference type="GO" id="GO:0008017">
    <property type="term" value="F:microtubule binding"/>
    <property type="evidence" value="ECO:0007669"/>
    <property type="project" value="InterPro"/>
</dbReference>
<comment type="similarity">
    <text evidence="5">Belongs to the TRAFAC class myosin-kinesin ATPase superfamily. Kinesin family.</text>
</comment>
<evidence type="ECO:0000256" key="6">
    <source>
        <dbReference type="SAM" id="Coils"/>
    </source>
</evidence>
<dbReference type="InterPro" id="IPR001752">
    <property type="entry name" value="Kinesin_motor_dom"/>
</dbReference>
<evidence type="ECO:0000313" key="9">
    <source>
        <dbReference type="Proteomes" id="UP000311919"/>
    </source>
</evidence>
<dbReference type="SUPFAM" id="SSF52540">
    <property type="entry name" value="P-loop containing nucleoside triphosphate hydrolases"/>
    <property type="match status" value="1"/>
</dbReference>
<feature type="domain" description="Kinesin motor" evidence="7">
    <location>
        <begin position="336"/>
        <end position="676"/>
    </location>
</feature>
<keyword evidence="4" id="KW-0963">Cytoplasm</keyword>
<dbReference type="PRINTS" id="PR00380">
    <property type="entry name" value="KINESINHEAVY"/>
</dbReference>
<comment type="subcellular location">
    <subcellularLocation>
        <location evidence="1">Cytoplasm</location>
        <location evidence="1">Cytoskeleton</location>
    </subcellularLocation>
</comment>
<dbReference type="InterPro" id="IPR027640">
    <property type="entry name" value="Kinesin-like_fam"/>
</dbReference>
<keyword evidence="9" id="KW-1185">Reference proteome</keyword>
<dbReference type="STRING" id="6182.A0A4Z2DXC9"/>
<dbReference type="AlphaFoldDB" id="A0A4Z2DXC9"/>
<name>A0A4Z2DXC9_SCHJA</name>
<keyword evidence="3 5" id="KW-0067">ATP-binding</keyword>
<evidence type="ECO:0000256" key="2">
    <source>
        <dbReference type="ARBA" id="ARBA00022741"/>
    </source>
</evidence>
<proteinExistence type="inferred from homology"/>
<dbReference type="Proteomes" id="UP000311919">
    <property type="component" value="Unassembled WGS sequence"/>
</dbReference>
<dbReference type="Pfam" id="PF00225">
    <property type="entry name" value="Kinesin"/>
    <property type="match status" value="1"/>
</dbReference>
<keyword evidence="6" id="KW-0175">Coiled coil</keyword>
<reference evidence="8 9" key="1">
    <citation type="submission" date="2019-03" db="EMBL/GenBank/DDBJ databases">
        <title>An improved genome assembly of the fluke Schistosoma japonicum.</title>
        <authorList>
            <person name="Hu W."/>
            <person name="Luo F."/>
            <person name="Yin M."/>
            <person name="Mo X."/>
            <person name="Sun C."/>
            <person name="Wu Q."/>
            <person name="Zhu B."/>
            <person name="Xiang M."/>
            <person name="Wang J."/>
            <person name="Wang Y."/>
            <person name="Zhang T."/>
            <person name="Xu B."/>
            <person name="Zheng H."/>
            <person name="Feng Z."/>
        </authorList>
    </citation>
    <scope>NUCLEOTIDE SEQUENCE [LARGE SCALE GENOMIC DNA]</scope>
    <source>
        <strain evidence="8">HuSjv2</strain>
        <tissue evidence="8">Worms</tissue>
    </source>
</reference>
<keyword evidence="4" id="KW-0206">Cytoskeleton</keyword>
<dbReference type="PANTHER" id="PTHR47972:SF28">
    <property type="entry name" value="KINESIN-LIKE PROTEIN KLP-3"/>
    <property type="match status" value="1"/>
</dbReference>
<dbReference type="PANTHER" id="PTHR47972">
    <property type="entry name" value="KINESIN-LIKE PROTEIN KLP-3"/>
    <property type="match status" value="1"/>
</dbReference>
<protein>
    <submittedName>
        <fullName evidence="8">Kinesin-like protein</fullName>
    </submittedName>
</protein>
<evidence type="ECO:0000256" key="5">
    <source>
        <dbReference type="PROSITE-ProRule" id="PRU00283"/>
    </source>
</evidence>
<sequence length="695" mass="81693">MNVDMKSNDVELYRPPPGYALSRSTIFHSNNVDSLIKQMNKSNDTKQINANALYESINLKYLQNLHIKQTIMNVFIYKLLKSIKKIKEINQSINESVIINKQEYLKLIKLLQILLKQRQNLQLHNDTLQNELILLNEKYLITQKHLNCLLLKYKSIWKNYNQLNNDLQCKIIQIENLLQNKSIIEKQLENYNINNKIFEKNIQKKIKWYCIQYENKTLKNTLKQLEILLRNKLHEYKVLILNSEQLQKQLDVINKEENYKHVKIEKLINENRILKKAIIQYQYKCMNVNWINDENKIIYERYLKRQKEYDKFKQYYISEKEKRRLLHNRIREACGNIRVLCRCRPSTKSNNPCIFQFQSIDQIILPLNAICQCYTNIKLTDKSIMNEYTFTFNRVFCPDAEQIDVFEEIRPLITSCVDGFNLCIVAYGPKSSGKTYTIYGSPKNPGVAFRVVGELFELCQSLQKFWEVQISILMLEIHNEIVYDLLSENIKPVKLSDDGNNVRLINVEEKIVINAEEMFYWITAGKKRHKSTSTELNDEFPRSHLIICLRLTLCNTTNRTERNSSLILCDLGGSTSPEKNMTHCKAIVETGYTNKSLLTLSRVFKALRYRNHSFKSNSQNDNVVHVPFRDSKLTHLLKPCLNGQAKFILIITISDEPNLIYPSIKALKFGQQAMQISLGQAPPTKSILTTWYRKR</sequence>
<evidence type="ECO:0000313" key="8">
    <source>
        <dbReference type="EMBL" id="TNN20872.1"/>
    </source>
</evidence>
<keyword evidence="2 5" id="KW-0547">Nucleotide-binding</keyword>
<dbReference type="GO" id="GO:0003777">
    <property type="term" value="F:microtubule motor activity"/>
    <property type="evidence" value="ECO:0007669"/>
    <property type="project" value="InterPro"/>
</dbReference>